<dbReference type="InterPro" id="IPR058245">
    <property type="entry name" value="NreC/VraR/RcsB-like_REC"/>
</dbReference>
<feature type="domain" description="HTH luxR-type" evidence="7">
    <location>
        <begin position="143"/>
        <end position="214"/>
    </location>
</feature>
<dbReference type="AlphaFoldDB" id="A0AAU7JSC7"/>
<dbReference type="Gene3D" id="3.40.50.2300">
    <property type="match status" value="1"/>
</dbReference>
<evidence type="ECO:0000259" key="7">
    <source>
        <dbReference type="PROSITE" id="PS50043"/>
    </source>
</evidence>
<protein>
    <submittedName>
        <fullName evidence="9">Response regulator transcription factor</fullName>
    </submittedName>
</protein>
<feature type="compositionally biased region" description="Basic residues" evidence="6">
    <location>
        <begin position="231"/>
        <end position="242"/>
    </location>
</feature>
<dbReference type="Gene3D" id="1.10.10.10">
    <property type="entry name" value="Winged helix-like DNA-binding domain superfamily/Winged helix DNA-binding domain"/>
    <property type="match status" value="1"/>
</dbReference>
<dbReference type="CDD" id="cd06170">
    <property type="entry name" value="LuxR_C_like"/>
    <property type="match status" value="1"/>
</dbReference>
<dbReference type="SUPFAM" id="SSF46894">
    <property type="entry name" value="C-terminal effector domain of the bipartite response regulators"/>
    <property type="match status" value="1"/>
</dbReference>
<dbReference type="PROSITE" id="PS50043">
    <property type="entry name" value="HTH_LUXR_2"/>
    <property type="match status" value="1"/>
</dbReference>
<evidence type="ECO:0000256" key="4">
    <source>
        <dbReference type="ARBA" id="ARBA00023163"/>
    </source>
</evidence>
<keyword evidence="1 5" id="KW-0597">Phosphoprotein</keyword>
<dbReference type="InterPro" id="IPR011006">
    <property type="entry name" value="CheY-like_superfamily"/>
</dbReference>
<keyword evidence="4" id="KW-0804">Transcription</keyword>
<dbReference type="Pfam" id="PF00072">
    <property type="entry name" value="Response_reg"/>
    <property type="match status" value="1"/>
</dbReference>
<name>A0AAU7JSC7_9MICO</name>
<evidence type="ECO:0000256" key="2">
    <source>
        <dbReference type="ARBA" id="ARBA00023015"/>
    </source>
</evidence>
<dbReference type="PRINTS" id="PR00038">
    <property type="entry name" value="HTHLUXR"/>
</dbReference>
<gene>
    <name evidence="9" type="ORF">ABEG17_16085</name>
</gene>
<feature type="domain" description="Response regulatory" evidence="8">
    <location>
        <begin position="2"/>
        <end position="122"/>
    </location>
</feature>
<dbReference type="EMBL" id="CP157483">
    <property type="protein sequence ID" value="XBO43070.1"/>
    <property type="molecule type" value="Genomic_DNA"/>
</dbReference>
<reference evidence="9" key="1">
    <citation type="submission" date="2024-05" db="EMBL/GenBank/DDBJ databases">
        <authorList>
            <person name="Kim S."/>
            <person name="Heo J."/>
            <person name="Choi H."/>
            <person name="Choi Y."/>
            <person name="Kwon S.-W."/>
            <person name="Kim Y."/>
        </authorList>
    </citation>
    <scope>NUCLEOTIDE SEQUENCE</scope>
    <source>
        <strain evidence="9">KACC 23699</strain>
    </source>
</reference>
<evidence type="ECO:0000313" key="9">
    <source>
        <dbReference type="EMBL" id="XBO43070.1"/>
    </source>
</evidence>
<dbReference type="GO" id="GO:0006355">
    <property type="term" value="P:regulation of DNA-templated transcription"/>
    <property type="evidence" value="ECO:0007669"/>
    <property type="project" value="InterPro"/>
</dbReference>
<dbReference type="InterPro" id="IPR001789">
    <property type="entry name" value="Sig_transdc_resp-reg_receiver"/>
</dbReference>
<evidence type="ECO:0000256" key="6">
    <source>
        <dbReference type="SAM" id="MobiDB-lite"/>
    </source>
</evidence>
<feature type="modified residue" description="4-aspartylphosphate" evidence="5">
    <location>
        <position position="52"/>
    </location>
</feature>
<dbReference type="CDD" id="cd17535">
    <property type="entry name" value="REC_NarL-like"/>
    <property type="match status" value="1"/>
</dbReference>
<dbReference type="InterPro" id="IPR039420">
    <property type="entry name" value="WalR-like"/>
</dbReference>
<sequence length="242" mass="25754">MRVVIADDVLIVRVGLAQMLANLGVDVVGEAGDPAALLQLVATQLPDVAIVDIRMPPTHKDEGIVAAQRIRKEHPDVAALVLSEYLQPAYADRLLADKPSGLGYLLKERVADPGVLSDALTRVAAGECVVDPGIVERLMRKRADSPLAGLTPRERDVLAGIAQGRSNAGIAAELGVRERTVEALCAQVFRKLDLEPDPNVNRRVLAVLALLRPGRPKVTGGSTVPGGRSGSYRRKGPATHQE</sequence>
<evidence type="ECO:0000259" key="8">
    <source>
        <dbReference type="PROSITE" id="PS50110"/>
    </source>
</evidence>
<proteinExistence type="predicted"/>
<dbReference type="Pfam" id="PF00196">
    <property type="entry name" value="GerE"/>
    <property type="match status" value="1"/>
</dbReference>
<dbReference type="InterPro" id="IPR000792">
    <property type="entry name" value="Tscrpt_reg_LuxR_C"/>
</dbReference>
<feature type="region of interest" description="Disordered" evidence="6">
    <location>
        <begin position="216"/>
        <end position="242"/>
    </location>
</feature>
<dbReference type="RefSeq" id="WP_406830497.1">
    <property type="nucleotide sequence ID" value="NZ_CP157483.1"/>
</dbReference>
<dbReference type="PANTHER" id="PTHR43214:SF24">
    <property type="entry name" value="TRANSCRIPTIONAL REGULATORY PROTEIN NARL-RELATED"/>
    <property type="match status" value="1"/>
</dbReference>
<keyword evidence="3" id="KW-0238">DNA-binding</keyword>
<evidence type="ECO:0000256" key="5">
    <source>
        <dbReference type="PROSITE-ProRule" id="PRU00169"/>
    </source>
</evidence>
<evidence type="ECO:0000256" key="3">
    <source>
        <dbReference type="ARBA" id="ARBA00023125"/>
    </source>
</evidence>
<dbReference type="GO" id="GO:0003677">
    <property type="term" value="F:DNA binding"/>
    <property type="evidence" value="ECO:0007669"/>
    <property type="project" value="UniProtKB-KW"/>
</dbReference>
<dbReference type="GO" id="GO:0000160">
    <property type="term" value="P:phosphorelay signal transduction system"/>
    <property type="evidence" value="ECO:0007669"/>
    <property type="project" value="InterPro"/>
</dbReference>
<dbReference type="SUPFAM" id="SSF52172">
    <property type="entry name" value="CheY-like"/>
    <property type="match status" value="1"/>
</dbReference>
<dbReference type="SMART" id="SM00421">
    <property type="entry name" value="HTH_LUXR"/>
    <property type="match status" value="1"/>
</dbReference>
<dbReference type="InterPro" id="IPR016032">
    <property type="entry name" value="Sig_transdc_resp-reg_C-effctor"/>
</dbReference>
<keyword evidence="2" id="KW-0805">Transcription regulation</keyword>
<organism evidence="9">
    <name type="scientific">Pedococcus sp. KACC 23699</name>
    <dbReference type="NCBI Taxonomy" id="3149228"/>
    <lineage>
        <taxon>Bacteria</taxon>
        <taxon>Bacillati</taxon>
        <taxon>Actinomycetota</taxon>
        <taxon>Actinomycetes</taxon>
        <taxon>Micrococcales</taxon>
        <taxon>Intrasporangiaceae</taxon>
        <taxon>Pedococcus</taxon>
    </lineage>
</organism>
<dbReference type="PROSITE" id="PS50110">
    <property type="entry name" value="RESPONSE_REGULATORY"/>
    <property type="match status" value="1"/>
</dbReference>
<dbReference type="InterPro" id="IPR036388">
    <property type="entry name" value="WH-like_DNA-bd_sf"/>
</dbReference>
<dbReference type="SMART" id="SM00448">
    <property type="entry name" value="REC"/>
    <property type="match status" value="1"/>
</dbReference>
<evidence type="ECO:0000256" key="1">
    <source>
        <dbReference type="ARBA" id="ARBA00022553"/>
    </source>
</evidence>
<accession>A0AAU7JSC7</accession>
<dbReference type="PANTHER" id="PTHR43214">
    <property type="entry name" value="TWO-COMPONENT RESPONSE REGULATOR"/>
    <property type="match status" value="1"/>
</dbReference>